<keyword evidence="4" id="KW-1185">Reference proteome</keyword>
<evidence type="ECO:0000313" key="4">
    <source>
        <dbReference type="Proteomes" id="UP000694287"/>
    </source>
</evidence>
<evidence type="ECO:0000256" key="1">
    <source>
        <dbReference type="ARBA" id="ARBA00005254"/>
    </source>
</evidence>
<dbReference type="Proteomes" id="UP000694287">
    <property type="component" value="Unassembled WGS sequence"/>
</dbReference>
<dbReference type="InterPro" id="IPR001753">
    <property type="entry name" value="Enoyl-CoA_hydra/iso"/>
</dbReference>
<dbReference type="CDD" id="cd06558">
    <property type="entry name" value="crotonase-like"/>
    <property type="match status" value="1"/>
</dbReference>
<reference evidence="3 4" key="1">
    <citation type="submission" date="2020-11" db="EMBL/GenBank/DDBJ databases">
        <title>Pseudonocardia abyssalis sp. nov. and Pseudonocardia oceani sp. nov., description and phylogenomic analysis of two novel actinomycetes isolated from the deep Southern Ocean.</title>
        <authorList>
            <person name="Parra J."/>
        </authorList>
    </citation>
    <scope>NUCLEOTIDE SEQUENCE [LARGE SCALE GENOMIC DNA]</scope>
    <source>
        <strain evidence="3 4">KRD-168</strain>
    </source>
</reference>
<proteinExistence type="inferred from homology"/>
<dbReference type="Pfam" id="PF00378">
    <property type="entry name" value="ECH_1"/>
    <property type="match status" value="1"/>
</dbReference>
<dbReference type="PANTHER" id="PTHR11941">
    <property type="entry name" value="ENOYL-COA HYDRATASE-RELATED"/>
    <property type="match status" value="1"/>
</dbReference>
<dbReference type="PROSITE" id="PS00166">
    <property type="entry name" value="ENOYL_COA_HYDRATASE"/>
    <property type="match status" value="1"/>
</dbReference>
<name>A0ABS6V1Q0_9PSEU</name>
<sequence length="251" mass="25932">MADLEVEVVGGTHWVRLNRPQVLNAITTALKDELLAALERAEDDPGAACLVLTGTGRAFCAGADTRELAAAGEVENLLTSVARVERTQRLVERMRRSRLATVAAVNGIAAGGGVSLALACDIVVAAGSARFALLFGARGLVPDAGLTRHLVESIGRRRALALALTCADLDADEALRCGLVDAVTSDDELVSRVTELAADLVGRGAHTIALTKRAFAAPQHSDLSLEALTQAVALQGAATPGTRTAPAKGRS</sequence>
<organism evidence="3 4">
    <name type="scientific">Pseudonocardia abyssalis</name>
    <dbReference type="NCBI Taxonomy" id="2792008"/>
    <lineage>
        <taxon>Bacteria</taxon>
        <taxon>Bacillati</taxon>
        <taxon>Actinomycetota</taxon>
        <taxon>Actinomycetes</taxon>
        <taxon>Pseudonocardiales</taxon>
        <taxon>Pseudonocardiaceae</taxon>
        <taxon>Pseudonocardia</taxon>
    </lineage>
</organism>
<accession>A0ABS6V1Q0</accession>
<comment type="caution">
    <text evidence="3">The sequence shown here is derived from an EMBL/GenBank/DDBJ whole genome shotgun (WGS) entry which is preliminary data.</text>
</comment>
<comment type="similarity">
    <text evidence="1 2">Belongs to the enoyl-CoA hydratase/isomerase family.</text>
</comment>
<gene>
    <name evidence="3" type="ORF">I4I81_29590</name>
</gene>
<evidence type="ECO:0000256" key="2">
    <source>
        <dbReference type="RuleBase" id="RU003707"/>
    </source>
</evidence>
<dbReference type="InterPro" id="IPR018376">
    <property type="entry name" value="Enoyl-CoA_hyd/isom_CS"/>
</dbReference>
<evidence type="ECO:0000313" key="3">
    <source>
        <dbReference type="EMBL" id="MBW0138387.1"/>
    </source>
</evidence>
<dbReference type="EMBL" id="JADQDK010000001">
    <property type="protein sequence ID" value="MBW0138387.1"/>
    <property type="molecule type" value="Genomic_DNA"/>
</dbReference>
<protein>
    <submittedName>
        <fullName evidence="3">Enoyl-CoA hydratase/isomerase family protein</fullName>
    </submittedName>
</protein>
<dbReference type="PANTHER" id="PTHR11941:SF133">
    <property type="entry name" value="1,2-EPOXYPHENYLACETYL-COA ISOMERASE"/>
    <property type="match status" value="1"/>
</dbReference>
<dbReference type="RefSeq" id="WP_218600715.1">
    <property type="nucleotide sequence ID" value="NZ_JADQDJ010000001.1"/>
</dbReference>